<dbReference type="Proteomes" id="UP000423725">
    <property type="component" value="Segment"/>
</dbReference>
<dbReference type="RefSeq" id="YP_010061453.1">
    <property type="nucleotide sequence ID" value="NC_054783.1"/>
</dbReference>
<gene>
    <name evidence="2" type="primary">28</name>
    <name evidence="2" type="ORF">SEA_YECEY3_28</name>
</gene>
<feature type="compositionally biased region" description="Acidic residues" evidence="1">
    <location>
        <begin position="40"/>
        <end position="56"/>
    </location>
</feature>
<accession>A0A649V8Z4</accession>
<keyword evidence="3" id="KW-1185">Reference proteome</keyword>
<evidence type="ECO:0000256" key="1">
    <source>
        <dbReference type="SAM" id="MobiDB-lite"/>
    </source>
</evidence>
<protein>
    <submittedName>
        <fullName evidence="2">Uncharacterized protein</fullName>
    </submittedName>
</protein>
<dbReference type="GeneID" id="64871071"/>
<proteinExistence type="predicted"/>
<name>A0A649V8Z4_9CAUD</name>
<dbReference type="EMBL" id="MN585979">
    <property type="protein sequence ID" value="QGJ88780.1"/>
    <property type="molecule type" value="Genomic_DNA"/>
</dbReference>
<feature type="region of interest" description="Disordered" evidence="1">
    <location>
        <begin position="39"/>
        <end position="62"/>
    </location>
</feature>
<sequence length="62" mass="7256">MFGIPVATVDQESYEEEELDWSGYIEGGATHNFERADNNETSEMEGYEYYDDEESDFGFRRP</sequence>
<evidence type="ECO:0000313" key="3">
    <source>
        <dbReference type="Proteomes" id="UP000423725"/>
    </source>
</evidence>
<dbReference type="KEGG" id="vg:64871071"/>
<evidence type="ECO:0000313" key="2">
    <source>
        <dbReference type="EMBL" id="QGJ88780.1"/>
    </source>
</evidence>
<organism evidence="2 3">
    <name type="scientific">Mycobacterium phage Yecey3</name>
    <dbReference type="NCBI Taxonomy" id="2656617"/>
    <lineage>
        <taxon>Viruses</taxon>
        <taxon>Duplodnaviria</taxon>
        <taxon>Heunggongvirae</taxon>
        <taxon>Uroviricota</taxon>
        <taxon>Caudoviricetes</taxon>
        <taxon>Yeceytrevirus</taxon>
        <taxon>Yeceytrevirus yecey3</taxon>
    </lineage>
</organism>
<reference evidence="2 3" key="1">
    <citation type="submission" date="2019-10" db="EMBL/GenBank/DDBJ databases">
        <authorList>
            <person name="Curtis N."/>
            <person name="Kistler A.L."/>
            <person name="Garlena R.A."/>
            <person name="Russell D.A."/>
            <person name="Pope W.H."/>
            <person name="Jacobs-Sera D."/>
            <person name="Hatfull G.F."/>
        </authorList>
    </citation>
    <scope>NUCLEOTIDE SEQUENCE [LARGE SCALE GENOMIC DNA]</scope>
</reference>